<accession>A0ABU8W9I9</accession>
<comment type="caution">
    <text evidence="1">The sequence shown here is derived from an EMBL/GenBank/DDBJ whole genome shotgun (WGS) entry which is preliminary data.</text>
</comment>
<dbReference type="InterPro" id="IPR029039">
    <property type="entry name" value="Flavoprotein-like_sf"/>
</dbReference>
<proteinExistence type="predicted"/>
<evidence type="ECO:0000313" key="2">
    <source>
        <dbReference type="Proteomes" id="UP001363010"/>
    </source>
</evidence>
<evidence type="ECO:0000313" key="1">
    <source>
        <dbReference type="EMBL" id="MEJ8826700.1"/>
    </source>
</evidence>
<gene>
    <name evidence="1" type="ORF">WKW80_32610</name>
</gene>
<keyword evidence="2" id="KW-1185">Reference proteome</keyword>
<organism evidence="1 2">
    <name type="scientific">Variovorax humicola</name>
    <dbReference type="NCBI Taxonomy" id="1769758"/>
    <lineage>
        <taxon>Bacteria</taxon>
        <taxon>Pseudomonadati</taxon>
        <taxon>Pseudomonadota</taxon>
        <taxon>Betaproteobacteria</taxon>
        <taxon>Burkholderiales</taxon>
        <taxon>Comamonadaceae</taxon>
        <taxon>Variovorax</taxon>
    </lineage>
</organism>
<sequence length="154" mass="16793">MAQLLCAQQDWRIGEITEYHGRTDGWGNLRCILNALFYLRPPIRYLGPGPIDFDAVVLVSPIWLMRLASPMCSFVATHRKRLPEVAVVSVMGGLGSPDAPDEVGRWIGRQVTLSTTVTARDAKDGGCAERMQAFGAALAPTPAAQEIARPVQFT</sequence>
<dbReference type="Proteomes" id="UP001363010">
    <property type="component" value="Unassembled WGS sequence"/>
</dbReference>
<protein>
    <submittedName>
        <fullName evidence="1">Flavodoxin</fullName>
    </submittedName>
</protein>
<reference evidence="1 2" key="1">
    <citation type="submission" date="2024-03" db="EMBL/GenBank/DDBJ databases">
        <title>Novel species of the genus Variovorax.</title>
        <authorList>
            <person name="Liu Q."/>
            <person name="Xin Y.-H."/>
        </authorList>
    </citation>
    <scope>NUCLEOTIDE SEQUENCE [LARGE SCALE GENOMIC DNA]</scope>
    <source>
        <strain evidence="1 2">KACC 18501</strain>
    </source>
</reference>
<dbReference type="Gene3D" id="3.40.50.360">
    <property type="match status" value="1"/>
</dbReference>
<dbReference type="EMBL" id="JBBKZV010000039">
    <property type="protein sequence ID" value="MEJ8826700.1"/>
    <property type="molecule type" value="Genomic_DNA"/>
</dbReference>
<dbReference type="RefSeq" id="WP_340367736.1">
    <property type="nucleotide sequence ID" value="NZ_JBBKZV010000039.1"/>
</dbReference>
<name>A0ABU8W9I9_9BURK</name>